<gene>
    <name evidence="1" type="ORF">GCM10022240_27580</name>
</gene>
<organism evidence="1 2">
    <name type="scientific">Microbacterium kribbense</name>
    <dbReference type="NCBI Taxonomy" id="433645"/>
    <lineage>
        <taxon>Bacteria</taxon>
        <taxon>Bacillati</taxon>
        <taxon>Actinomycetota</taxon>
        <taxon>Actinomycetes</taxon>
        <taxon>Micrococcales</taxon>
        <taxon>Microbacteriaceae</taxon>
        <taxon>Microbacterium</taxon>
    </lineage>
</organism>
<proteinExistence type="predicted"/>
<evidence type="ECO:0000313" key="2">
    <source>
        <dbReference type="Proteomes" id="UP001500540"/>
    </source>
</evidence>
<sequence>MLTDAVISATGPRDAALGRARGAPLGVEPLRWLAVTAIYAAHLADRHEAMRSRDGRPIVKLAGRISGP</sequence>
<reference evidence="2" key="1">
    <citation type="journal article" date="2019" name="Int. J. Syst. Evol. Microbiol.">
        <title>The Global Catalogue of Microorganisms (GCM) 10K type strain sequencing project: providing services to taxonomists for standard genome sequencing and annotation.</title>
        <authorList>
            <consortium name="The Broad Institute Genomics Platform"/>
            <consortium name="The Broad Institute Genome Sequencing Center for Infectious Disease"/>
            <person name="Wu L."/>
            <person name="Ma J."/>
        </authorList>
    </citation>
    <scope>NUCLEOTIDE SEQUENCE [LARGE SCALE GENOMIC DNA]</scope>
    <source>
        <strain evidence="2">JCM 16950</strain>
    </source>
</reference>
<dbReference type="Proteomes" id="UP001500540">
    <property type="component" value="Unassembled WGS sequence"/>
</dbReference>
<dbReference type="RefSeq" id="WP_344784605.1">
    <property type="nucleotide sequence ID" value="NZ_BAABAF010000009.1"/>
</dbReference>
<dbReference type="EMBL" id="BAABAF010000009">
    <property type="protein sequence ID" value="GAA3774266.1"/>
    <property type="molecule type" value="Genomic_DNA"/>
</dbReference>
<evidence type="ECO:0000313" key="1">
    <source>
        <dbReference type="EMBL" id="GAA3774266.1"/>
    </source>
</evidence>
<name>A0ABP7GUM5_9MICO</name>
<keyword evidence="2" id="KW-1185">Reference proteome</keyword>
<comment type="caution">
    <text evidence="1">The sequence shown here is derived from an EMBL/GenBank/DDBJ whole genome shotgun (WGS) entry which is preliminary data.</text>
</comment>
<accession>A0ABP7GUM5</accession>
<protein>
    <submittedName>
        <fullName evidence="1">Uncharacterized protein</fullName>
    </submittedName>
</protein>